<dbReference type="GO" id="GO:0005524">
    <property type="term" value="F:ATP binding"/>
    <property type="evidence" value="ECO:0007669"/>
    <property type="project" value="UniProtKB-KW"/>
</dbReference>
<keyword evidence="5" id="KW-0597">Phosphoprotein</keyword>
<evidence type="ECO:0000259" key="14">
    <source>
        <dbReference type="PROSITE" id="PS50011"/>
    </source>
</evidence>
<feature type="compositionally biased region" description="Basic and acidic residues" evidence="13">
    <location>
        <begin position="739"/>
        <end position="749"/>
    </location>
</feature>
<proteinExistence type="predicted"/>
<reference evidence="15" key="1">
    <citation type="submission" date="2022-10" db="EMBL/GenBank/DDBJ databases">
        <authorList>
            <person name="Byrne P K."/>
        </authorList>
    </citation>
    <scope>NUCLEOTIDE SEQUENCE</scope>
    <source>
        <strain evidence="15">IFO1815</strain>
    </source>
</reference>
<comment type="catalytic activity">
    <reaction evidence="11">
        <text>L-threonyl-[protein] + ATP = O-phospho-L-threonyl-[protein] + ADP + H(+)</text>
        <dbReference type="Rhea" id="RHEA:46608"/>
        <dbReference type="Rhea" id="RHEA-COMP:11060"/>
        <dbReference type="Rhea" id="RHEA-COMP:11605"/>
        <dbReference type="ChEBI" id="CHEBI:15378"/>
        <dbReference type="ChEBI" id="CHEBI:30013"/>
        <dbReference type="ChEBI" id="CHEBI:30616"/>
        <dbReference type="ChEBI" id="CHEBI:61977"/>
        <dbReference type="ChEBI" id="CHEBI:456216"/>
        <dbReference type="EC" id="2.7.11.1"/>
    </reaction>
</comment>
<dbReference type="GO" id="GO:0045719">
    <property type="term" value="P:negative regulation of glycogen biosynthetic process"/>
    <property type="evidence" value="ECO:0007669"/>
    <property type="project" value="TreeGrafter"/>
</dbReference>
<dbReference type="GeneID" id="80921188"/>
<dbReference type="PROSITE" id="PS50011">
    <property type="entry name" value="PROTEIN_KINASE_DOM"/>
    <property type="match status" value="1"/>
</dbReference>
<evidence type="ECO:0000256" key="9">
    <source>
        <dbReference type="ARBA" id="ARBA00022840"/>
    </source>
</evidence>
<comment type="catalytic activity">
    <reaction evidence="12">
        <text>L-seryl-[protein] + ATP = O-phospho-L-seryl-[protein] + ADP + H(+)</text>
        <dbReference type="Rhea" id="RHEA:17989"/>
        <dbReference type="Rhea" id="RHEA-COMP:9863"/>
        <dbReference type="Rhea" id="RHEA-COMP:11604"/>
        <dbReference type="ChEBI" id="CHEBI:15378"/>
        <dbReference type="ChEBI" id="CHEBI:29999"/>
        <dbReference type="ChEBI" id="CHEBI:30616"/>
        <dbReference type="ChEBI" id="CHEBI:83421"/>
        <dbReference type="ChEBI" id="CHEBI:456216"/>
        <dbReference type="EC" id="2.7.11.1"/>
    </reaction>
</comment>
<keyword evidence="9" id="KW-0067">ATP-binding</keyword>
<evidence type="ECO:0000256" key="2">
    <source>
        <dbReference type="ARBA" id="ARBA00012513"/>
    </source>
</evidence>
<keyword evidence="10" id="KW-0810">Translation regulation</keyword>
<evidence type="ECO:0000313" key="16">
    <source>
        <dbReference type="Proteomes" id="UP001161438"/>
    </source>
</evidence>
<dbReference type="InterPro" id="IPR000014">
    <property type="entry name" value="PAS"/>
</dbReference>
<dbReference type="InterPro" id="IPR008271">
    <property type="entry name" value="Ser/Thr_kinase_AS"/>
</dbReference>
<dbReference type="FunFam" id="3.30.200.20:FF:000314">
    <property type="entry name" value="Serine/threonine protein kinase"/>
    <property type="match status" value="1"/>
</dbReference>
<keyword evidence="7" id="KW-0547">Nucleotide-binding</keyword>
<comment type="subcellular location">
    <subcellularLocation>
        <location evidence="1">Cytoplasm</location>
    </subcellularLocation>
</comment>
<evidence type="ECO:0000256" key="11">
    <source>
        <dbReference type="ARBA" id="ARBA00047899"/>
    </source>
</evidence>
<dbReference type="Gene3D" id="1.10.510.10">
    <property type="entry name" value="Transferase(Phosphotransferase) domain 1"/>
    <property type="match status" value="1"/>
</dbReference>
<dbReference type="SMART" id="SM00220">
    <property type="entry name" value="S_TKc"/>
    <property type="match status" value="1"/>
</dbReference>
<dbReference type="GO" id="GO:0005634">
    <property type="term" value="C:nucleus"/>
    <property type="evidence" value="ECO:0007669"/>
    <property type="project" value="TreeGrafter"/>
</dbReference>
<dbReference type="GO" id="GO:0006417">
    <property type="term" value="P:regulation of translation"/>
    <property type="evidence" value="ECO:0007669"/>
    <property type="project" value="UniProtKB-KW"/>
</dbReference>
<protein>
    <recommendedName>
        <fullName evidence="2">non-specific serine/threonine protein kinase</fullName>
        <ecNumber evidence="2">2.7.11.1</ecNumber>
    </recommendedName>
</protein>
<keyword evidence="3" id="KW-0963">Cytoplasm</keyword>
<evidence type="ECO:0000256" key="6">
    <source>
        <dbReference type="ARBA" id="ARBA00022679"/>
    </source>
</evidence>
<dbReference type="PANTHER" id="PTHR24346">
    <property type="entry name" value="MAP/MICROTUBULE AFFINITY-REGULATING KINASE"/>
    <property type="match status" value="1"/>
</dbReference>
<accession>A0AA35IUA6</accession>
<dbReference type="Gene3D" id="3.30.200.20">
    <property type="entry name" value="Phosphorylase Kinase, domain 1"/>
    <property type="match status" value="1"/>
</dbReference>
<dbReference type="AlphaFoldDB" id="A0AA35IUA6"/>
<dbReference type="InterPro" id="IPR011009">
    <property type="entry name" value="Kinase-like_dom_sf"/>
</dbReference>
<evidence type="ECO:0000256" key="10">
    <source>
        <dbReference type="ARBA" id="ARBA00022845"/>
    </source>
</evidence>
<evidence type="ECO:0000256" key="8">
    <source>
        <dbReference type="ARBA" id="ARBA00022777"/>
    </source>
</evidence>
<dbReference type="InterPro" id="IPR000719">
    <property type="entry name" value="Prot_kinase_dom"/>
</dbReference>
<dbReference type="SUPFAM" id="SSF56112">
    <property type="entry name" value="Protein kinase-like (PK-like)"/>
    <property type="match status" value="1"/>
</dbReference>
<evidence type="ECO:0000256" key="12">
    <source>
        <dbReference type="ARBA" id="ARBA00048679"/>
    </source>
</evidence>
<dbReference type="PANTHER" id="PTHR24346:SF51">
    <property type="entry name" value="PAS DOMAIN-CONTAINING SERINE_THREONINE-PROTEIN KINASE"/>
    <property type="match status" value="1"/>
</dbReference>
<name>A0AA35IUA6_SACMI</name>
<dbReference type="PROSITE" id="PS00108">
    <property type="entry name" value="PROTEIN_KINASE_ST"/>
    <property type="match status" value="1"/>
</dbReference>
<evidence type="ECO:0000256" key="4">
    <source>
        <dbReference type="ARBA" id="ARBA00022527"/>
    </source>
</evidence>
<dbReference type="CDD" id="cd00130">
    <property type="entry name" value="PAS"/>
    <property type="match status" value="1"/>
</dbReference>
<evidence type="ECO:0000256" key="1">
    <source>
        <dbReference type="ARBA" id="ARBA00004496"/>
    </source>
</evidence>
<dbReference type="CDD" id="cd14004">
    <property type="entry name" value="STKc_PASK"/>
    <property type="match status" value="1"/>
</dbReference>
<sequence>MTYPVSAAAPTDITYSPNTPLVGLSKPPCFYQHASSSVDSFSSSFSDDDRSDLVAVPNESPHAFSYNPISPNSLGVRLTILRRSLEIMVNSPDILHELKKKAPVIAYPPLVKHTRNLTEIATPPTSGNASKWSCSIPSVPNTPSPAGRPVVQRATSLMVLPDNGASSKLDPAKSELQNLLFLLNLALENNSFERASDLHMLSLLNIKKLNFDSDIQKSETLKKALLDSLAEPFFENYKKFPHRNPGLKLHYTQQEEKNDDIVSLADIKPQQDYSRILHPFTSAKNSGPEAIFTCSQHYPWNFKAANDLACLTFGISKNVIKALTLLDLIHTDSRKFVLEKIMNAEDDDQEIVFTGETIPIVQPNSTNDNKVPSLIWASLWAKRKNGLLVCVFEKTPCDYIDVMLNLADFSVESITDTTHFLENFNKKQQQELTSPAAKKKTVKFANEIHDIGSISRSLSKLIDDVRFGRVFSADDDLLPLPIRVANYVNKERYFTLNYLSENIPCAVTTSVLENEIKLKIHSLPYQAGLFVVDSHTLNLLSFNKSVAKNMFGLRVYELAGSPITKLVPSLANMISYVNKNYPTLNITLPDNKGLVLTEHFFRKIEAEINHDSDSFYTSIGLDGCHKDGNLIKVDIQLRVLNTNVVLLWITHSRDVVIENYTTVPSQLPMLKENEIDVVGSRSSSNASSKKSSEKISVNVLKTMADLSISSAETISNSDDEVDLNQVDRKLREASGGTFERNESNEHNNYDDDITMVDDPELKHKIELTKMYTQDKSKFVQDDNFKVDEKLIMSIVEPINGEEIKKETTELDKNNSNLKATYLTTPEANIGSQKRIKKFSDFTVLQVMGEGAYGKVNLCIHNKEHYIVVIKMIFKERILVDTWVRDRKLGTIPSEIQIMATLNKNSQENILKLLDFFEDDDYYYIETPVHGETGSIDLFDVIEFKKDMVEHEAKLVFKQVVASIKHLHGQGIVHRDIKDENVIVDSHGFVKLIDFGSAAYIKSGPFDVFVGTMDYAAPEVLGGSSYKGKPQDIWALGVLLYTIIYKENPYYNIDEILEGELRFDKSEKVSEECIGLIKRILTREVDKRPTIDEIYEDEWLRI</sequence>
<dbReference type="SMART" id="SM00091">
    <property type="entry name" value="PAS"/>
    <property type="match status" value="1"/>
</dbReference>
<evidence type="ECO:0000256" key="5">
    <source>
        <dbReference type="ARBA" id="ARBA00022553"/>
    </source>
</evidence>
<dbReference type="EC" id="2.7.11.1" evidence="2"/>
<dbReference type="GO" id="GO:0035556">
    <property type="term" value="P:intracellular signal transduction"/>
    <property type="evidence" value="ECO:0007669"/>
    <property type="project" value="TreeGrafter"/>
</dbReference>
<feature type="domain" description="Protein kinase" evidence="14">
    <location>
        <begin position="841"/>
        <end position="1099"/>
    </location>
</feature>
<dbReference type="Pfam" id="PF00069">
    <property type="entry name" value="Pkinase"/>
    <property type="match status" value="1"/>
</dbReference>
<dbReference type="GO" id="GO:0004674">
    <property type="term" value="F:protein serine/threonine kinase activity"/>
    <property type="evidence" value="ECO:0007669"/>
    <property type="project" value="UniProtKB-KW"/>
</dbReference>
<gene>
    <name evidence="15" type="primary">SMKI15G1190</name>
    <name evidence="15" type="ORF">SMKI_15G1190</name>
</gene>
<dbReference type="GO" id="GO:0005829">
    <property type="term" value="C:cytosol"/>
    <property type="evidence" value="ECO:0007669"/>
    <property type="project" value="TreeGrafter"/>
</dbReference>
<keyword evidence="8" id="KW-0418">Kinase</keyword>
<dbReference type="EMBL" id="OX365771">
    <property type="protein sequence ID" value="CAI4036280.1"/>
    <property type="molecule type" value="Genomic_DNA"/>
</dbReference>
<dbReference type="Proteomes" id="UP001161438">
    <property type="component" value="Chromosome 15"/>
</dbReference>
<keyword evidence="16" id="KW-1185">Reference proteome</keyword>
<dbReference type="RefSeq" id="XP_056079400.1">
    <property type="nucleotide sequence ID" value="XM_056225598.1"/>
</dbReference>
<evidence type="ECO:0000256" key="7">
    <source>
        <dbReference type="ARBA" id="ARBA00022741"/>
    </source>
</evidence>
<evidence type="ECO:0000256" key="3">
    <source>
        <dbReference type="ARBA" id="ARBA00022490"/>
    </source>
</evidence>
<evidence type="ECO:0000256" key="13">
    <source>
        <dbReference type="SAM" id="MobiDB-lite"/>
    </source>
</evidence>
<organism evidence="15 16">
    <name type="scientific">Saccharomyces mikatae IFO 1815</name>
    <dbReference type="NCBI Taxonomy" id="226126"/>
    <lineage>
        <taxon>Eukaryota</taxon>
        <taxon>Fungi</taxon>
        <taxon>Dikarya</taxon>
        <taxon>Ascomycota</taxon>
        <taxon>Saccharomycotina</taxon>
        <taxon>Saccharomycetes</taxon>
        <taxon>Saccharomycetales</taxon>
        <taxon>Saccharomycetaceae</taxon>
        <taxon>Saccharomyces</taxon>
    </lineage>
</organism>
<dbReference type="GO" id="GO:0060917">
    <property type="term" value="P:regulation of (1-&gt;6)-beta-D-glucan biosynthetic process"/>
    <property type="evidence" value="ECO:0007669"/>
    <property type="project" value="UniProtKB-ARBA"/>
</dbReference>
<feature type="region of interest" description="Disordered" evidence="13">
    <location>
        <begin position="732"/>
        <end position="754"/>
    </location>
</feature>
<keyword evidence="4" id="KW-0723">Serine/threonine-protein kinase</keyword>
<evidence type="ECO:0000313" key="15">
    <source>
        <dbReference type="EMBL" id="CAI4036280.1"/>
    </source>
</evidence>
<keyword evidence="6" id="KW-0808">Transferase</keyword>
<dbReference type="FunFam" id="1.10.510.10:FF:000320">
    <property type="entry name" value="Serine/threonine protein kinase"/>
    <property type="match status" value="1"/>
</dbReference>